<evidence type="ECO:0000256" key="6">
    <source>
        <dbReference type="ARBA" id="ARBA00022989"/>
    </source>
</evidence>
<dbReference type="GO" id="GO:0005886">
    <property type="term" value="C:plasma membrane"/>
    <property type="evidence" value="ECO:0007669"/>
    <property type="project" value="UniProtKB-SubCell"/>
</dbReference>
<evidence type="ECO:0000256" key="7">
    <source>
        <dbReference type="ARBA" id="ARBA00023136"/>
    </source>
</evidence>
<dbReference type="eggNOG" id="arCOG00168">
    <property type="taxonomic scope" value="Archaea"/>
</dbReference>
<dbReference type="PANTHER" id="PTHR43470">
    <property type="entry name" value="PHOSPHATE TRANSPORT SYSTEM PERMEASE PROTEIN PSTA-RELATED"/>
    <property type="match status" value="1"/>
</dbReference>
<feature type="transmembrane region" description="Helical" evidence="8">
    <location>
        <begin position="326"/>
        <end position="346"/>
    </location>
</feature>
<dbReference type="PROSITE" id="PS50928">
    <property type="entry name" value="ABC_TM1"/>
    <property type="match status" value="1"/>
</dbReference>
<proteinExistence type="inferred from homology"/>
<evidence type="ECO:0000256" key="3">
    <source>
        <dbReference type="ARBA" id="ARBA00022448"/>
    </source>
</evidence>
<comment type="subcellular location">
    <subcellularLocation>
        <location evidence="1 8">Cell membrane</location>
        <topology evidence="1 8">Multi-pass membrane protein</topology>
    </subcellularLocation>
</comment>
<comment type="similarity">
    <text evidence="2 8">Belongs to the binding-protein-dependent transport system permease family. CysTW subfamily.</text>
</comment>
<reference evidence="10 11" key="1">
    <citation type="journal article" date="2014" name="PLoS Genet.">
        <title>Phylogenetically driven sequencing of extremely halophilic archaea reveals strategies for static and dynamic osmo-response.</title>
        <authorList>
            <person name="Becker E.A."/>
            <person name="Seitzer P.M."/>
            <person name="Tritt A."/>
            <person name="Larsen D."/>
            <person name="Krusor M."/>
            <person name="Yao A.I."/>
            <person name="Wu D."/>
            <person name="Madern D."/>
            <person name="Eisen J.A."/>
            <person name="Darling A.E."/>
            <person name="Facciotti M.T."/>
        </authorList>
    </citation>
    <scope>NUCLEOTIDE SEQUENCE [LARGE SCALE GENOMIC DNA]</scope>
    <source>
        <strain evidence="10 11">100A6</strain>
    </source>
</reference>
<evidence type="ECO:0000256" key="8">
    <source>
        <dbReference type="RuleBase" id="RU363043"/>
    </source>
</evidence>
<evidence type="ECO:0000256" key="1">
    <source>
        <dbReference type="ARBA" id="ARBA00004651"/>
    </source>
</evidence>
<dbReference type="InterPro" id="IPR035906">
    <property type="entry name" value="MetI-like_sf"/>
</dbReference>
<keyword evidence="5 8" id="KW-0812">Transmembrane</keyword>
<keyword evidence="7 8" id="KW-0472">Membrane</keyword>
<dbReference type="SUPFAM" id="SSF161098">
    <property type="entry name" value="MetI-like"/>
    <property type="match status" value="1"/>
</dbReference>
<dbReference type="NCBIfam" id="TIGR00974">
    <property type="entry name" value="3a0107s02c"/>
    <property type="match status" value="1"/>
</dbReference>
<evidence type="ECO:0000256" key="2">
    <source>
        <dbReference type="ARBA" id="ARBA00007069"/>
    </source>
</evidence>
<dbReference type="Proteomes" id="UP000011566">
    <property type="component" value="Unassembled WGS sequence"/>
</dbReference>
<dbReference type="AlphaFoldDB" id="M0LUM7"/>
<dbReference type="PANTHER" id="PTHR43470:SF3">
    <property type="entry name" value="PHOSPHATE TRANSPORT SYSTEM PERMEASE PROTEIN PSTA-RELATED"/>
    <property type="match status" value="1"/>
</dbReference>
<comment type="caution">
    <text evidence="10">The sequence shown here is derived from an EMBL/GenBank/DDBJ whole genome shotgun (WGS) entry which is preliminary data.</text>
</comment>
<feature type="transmembrane region" description="Helical" evidence="8">
    <location>
        <begin position="285"/>
        <end position="306"/>
    </location>
</feature>
<protein>
    <recommendedName>
        <fullName evidence="8">Phosphate transport system permease protein PstA</fullName>
    </recommendedName>
</protein>
<feature type="transmembrane region" description="Helical" evidence="8">
    <location>
        <begin position="400"/>
        <end position="421"/>
    </location>
</feature>
<feature type="transmembrane region" description="Helical" evidence="8">
    <location>
        <begin position="119"/>
        <end position="138"/>
    </location>
</feature>
<dbReference type="EMBL" id="AOMB01000043">
    <property type="protein sequence ID" value="EMA35800.1"/>
    <property type="molecule type" value="Genomic_DNA"/>
</dbReference>
<feature type="transmembrane region" description="Helical" evidence="8">
    <location>
        <begin position="145"/>
        <end position="165"/>
    </location>
</feature>
<dbReference type="RefSeq" id="WP_007695889.1">
    <property type="nucleotide sequence ID" value="NZ_AJRK01000444.1"/>
</dbReference>
<feature type="transmembrane region" description="Helical" evidence="8">
    <location>
        <begin position="177"/>
        <end position="196"/>
    </location>
</feature>
<accession>M0LUM7</accession>
<dbReference type="GO" id="GO:0005315">
    <property type="term" value="F:phosphate transmembrane transporter activity"/>
    <property type="evidence" value="ECO:0007669"/>
    <property type="project" value="InterPro"/>
</dbReference>
<feature type="transmembrane region" description="Helical" evidence="8">
    <location>
        <begin position="217"/>
        <end position="239"/>
    </location>
</feature>
<keyword evidence="3" id="KW-0813">Transport</keyword>
<dbReference type="Pfam" id="PF00528">
    <property type="entry name" value="BPD_transp_1"/>
    <property type="match status" value="1"/>
</dbReference>
<dbReference type="InterPro" id="IPR000515">
    <property type="entry name" value="MetI-like"/>
</dbReference>
<feature type="transmembrane region" description="Helical" evidence="8">
    <location>
        <begin position="20"/>
        <end position="42"/>
    </location>
</feature>
<keyword evidence="6 8" id="KW-1133">Transmembrane helix</keyword>
<feature type="transmembrane region" description="Helical" evidence="8">
    <location>
        <begin position="487"/>
        <end position="510"/>
    </location>
</feature>
<feature type="transmembrane region" description="Helical" evidence="8">
    <location>
        <begin position="352"/>
        <end position="369"/>
    </location>
</feature>
<evidence type="ECO:0000313" key="11">
    <source>
        <dbReference type="Proteomes" id="UP000011566"/>
    </source>
</evidence>
<evidence type="ECO:0000259" key="9">
    <source>
        <dbReference type="PROSITE" id="PS50928"/>
    </source>
</evidence>
<keyword evidence="4 8" id="KW-1003">Cell membrane</keyword>
<dbReference type="Gene3D" id="1.10.3720.10">
    <property type="entry name" value="MetI-like"/>
    <property type="match status" value="1"/>
</dbReference>
<evidence type="ECO:0000313" key="10">
    <source>
        <dbReference type="EMBL" id="EMA35800.1"/>
    </source>
</evidence>
<evidence type="ECO:0000256" key="4">
    <source>
        <dbReference type="ARBA" id="ARBA00022475"/>
    </source>
</evidence>
<dbReference type="OrthoDB" id="338493at2157"/>
<feature type="transmembrane region" description="Helical" evidence="8">
    <location>
        <begin position="88"/>
        <end position="107"/>
    </location>
</feature>
<dbReference type="PATRIC" id="fig|1132509.6.peg.3860"/>
<evidence type="ECO:0000256" key="5">
    <source>
        <dbReference type="ARBA" id="ARBA00022692"/>
    </source>
</evidence>
<organism evidence="10 11">
    <name type="scientific">Halococcus hamelinensis 100A6</name>
    <dbReference type="NCBI Taxonomy" id="1132509"/>
    <lineage>
        <taxon>Archaea</taxon>
        <taxon>Methanobacteriati</taxon>
        <taxon>Methanobacteriota</taxon>
        <taxon>Stenosarchaea group</taxon>
        <taxon>Halobacteria</taxon>
        <taxon>Halobacteriales</taxon>
        <taxon>Halococcaceae</taxon>
        <taxon>Halococcus</taxon>
    </lineage>
</organism>
<dbReference type="InterPro" id="IPR005672">
    <property type="entry name" value="Phosphate_PstA"/>
</dbReference>
<keyword evidence="11" id="KW-1185">Reference proteome</keyword>
<feature type="transmembrane region" description="Helical" evidence="8">
    <location>
        <begin position="54"/>
        <end position="76"/>
    </location>
</feature>
<dbReference type="GO" id="GO:0035435">
    <property type="term" value="P:phosphate ion transmembrane transport"/>
    <property type="evidence" value="ECO:0007669"/>
    <property type="project" value="InterPro"/>
</dbReference>
<dbReference type="CDD" id="cd06261">
    <property type="entry name" value="TM_PBP2"/>
    <property type="match status" value="1"/>
</dbReference>
<name>M0LUM7_9EURY</name>
<feature type="domain" description="ABC transmembrane type-1" evidence="9">
    <location>
        <begin position="281"/>
        <end position="509"/>
    </location>
</feature>
<sequence length="521" mass="54348">MSDAYDRQLVSEDTTAFERFCGGIVGISFLLFVFGLTTLFQVASLDTQILGLELIQFFGLGLTVVGVAVLGVGAASRTDTVDTMPGDTSGIGVAVGFGLIGVVVGGLTASQTFGLGPFGWLLAGVVLGGAMAAVALFTREDVGSTVLPGGVAIATGLVLLFEVIGPEWSWAPGDFSATFNALVVVAVLVSFSSLLLTWTGAKAYAGFGSRGRQNGAYLLIGLNAITMIAVLLLLVVFVFSKGWPALTRGLQVGPGLNLDIPFIMNVSQGIYIEVPGVLPAIMGTVWIIVGASLFAIPLGVGAAVFLTEYAEQGNFTRLVEITTNGLWSTPSVVFGLFGYAFLVPRFGNNQSLLIAMLVLGFMLLPLVVITSREALKSVPGEYRDASAALGVSQWQTIRSVVLPAALPGVITGVILGIGRIAGETAPLILVLGGTPFPSTVPRVIEGFEFTAAPPFVSNDVLLQSTSALPYQIYASITAGVGTQDAQAFGWGTALVLLLVVLSFYLVGILARKYFSRKLRSD</sequence>
<gene>
    <name evidence="10" type="ORF">C447_16629</name>
</gene>